<dbReference type="InterPro" id="IPR019734">
    <property type="entry name" value="TPR_rpt"/>
</dbReference>
<accession>A0A916S7Z8</accession>
<proteinExistence type="predicted"/>
<evidence type="ECO:0000256" key="2">
    <source>
        <dbReference type="SAM" id="Phobius"/>
    </source>
</evidence>
<name>A0A916S7Z8_9BACI</name>
<feature type="transmembrane region" description="Helical" evidence="2">
    <location>
        <begin position="42"/>
        <end position="60"/>
    </location>
</feature>
<dbReference type="EMBL" id="BMEY01000021">
    <property type="protein sequence ID" value="GGA87774.1"/>
    <property type="molecule type" value="Genomic_DNA"/>
</dbReference>
<dbReference type="Gene3D" id="1.25.40.10">
    <property type="entry name" value="Tetratricopeptide repeat domain"/>
    <property type="match status" value="1"/>
</dbReference>
<keyword evidence="2" id="KW-0812">Transmembrane</keyword>
<dbReference type="Proteomes" id="UP000613512">
    <property type="component" value="Unassembled WGS sequence"/>
</dbReference>
<feature type="repeat" description="TPR" evidence="1">
    <location>
        <begin position="71"/>
        <end position="104"/>
    </location>
</feature>
<reference evidence="3" key="2">
    <citation type="submission" date="2020-09" db="EMBL/GenBank/DDBJ databases">
        <authorList>
            <person name="Sun Q."/>
            <person name="Zhou Y."/>
        </authorList>
    </citation>
    <scope>NUCLEOTIDE SEQUENCE</scope>
    <source>
        <strain evidence="3">CGMCC 1.12408</strain>
    </source>
</reference>
<dbReference type="SUPFAM" id="SSF48452">
    <property type="entry name" value="TPR-like"/>
    <property type="match status" value="1"/>
</dbReference>
<sequence>MLHCPYCGSIVKVEEKYCVSCGEVLPEDIHLRSHIKKKFNRYWIYPFVTFILILFLVILFDKFLENQTSKALKNYTLGEQQIEDGNYEAAEEYFLTALNQKPNFNQAETGLEFTKITVMINELIEKSNTELNQNNFQPALSLIKEAENLLNNFDGAATSTLVDKIVSQQDKVKIEQLKSLLTESPSIEELKVLLWEADAIKNNEADDITNNIRSQIVDFIFSKASEQLSKKQFNDALLIVEDGLKYAPQSEKLQSLKTTIEKEKVSFEITQEQRIQQAIDTALEEQELNETDAIEVVSVKLENDKQGNLVVKGEVKSVATIPISSVLIEYSLLMNDTEFLTNDIYVYPDTLYPNEKGNFEFTHYDIDQVEKDIEIVINRVTWYTNY</sequence>
<evidence type="ECO:0000313" key="3">
    <source>
        <dbReference type="EMBL" id="GGA87774.1"/>
    </source>
</evidence>
<reference evidence="3" key="1">
    <citation type="journal article" date="2014" name="Int. J. Syst. Evol. Microbiol.">
        <title>Complete genome sequence of Corynebacterium casei LMG S-19264T (=DSM 44701T), isolated from a smear-ripened cheese.</title>
        <authorList>
            <consortium name="US DOE Joint Genome Institute (JGI-PGF)"/>
            <person name="Walter F."/>
            <person name="Albersmeier A."/>
            <person name="Kalinowski J."/>
            <person name="Ruckert C."/>
        </authorList>
    </citation>
    <scope>NUCLEOTIDE SEQUENCE</scope>
    <source>
        <strain evidence="3">CGMCC 1.12408</strain>
    </source>
</reference>
<keyword evidence="4" id="KW-1185">Reference proteome</keyword>
<gene>
    <name evidence="3" type="ORF">GCM10008025_33150</name>
</gene>
<protein>
    <recommendedName>
        <fullName evidence="5">Zinc ribbon domain-containing protein</fullName>
    </recommendedName>
</protein>
<dbReference type="RefSeq" id="WP_188385791.1">
    <property type="nucleotide sequence ID" value="NZ_BMEY01000021.1"/>
</dbReference>
<keyword evidence="1" id="KW-0802">TPR repeat</keyword>
<evidence type="ECO:0000313" key="4">
    <source>
        <dbReference type="Proteomes" id="UP000613512"/>
    </source>
</evidence>
<organism evidence="3 4">
    <name type="scientific">Ornithinibacillus halotolerans</name>
    <dbReference type="NCBI Taxonomy" id="1274357"/>
    <lineage>
        <taxon>Bacteria</taxon>
        <taxon>Bacillati</taxon>
        <taxon>Bacillota</taxon>
        <taxon>Bacilli</taxon>
        <taxon>Bacillales</taxon>
        <taxon>Bacillaceae</taxon>
        <taxon>Ornithinibacillus</taxon>
    </lineage>
</organism>
<keyword evidence="2" id="KW-0472">Membrane</keyword>
<dbReference type="InterPro" id="IPR011990">
    <property type="entry name" value="TPR-like_helical_dom_sf"/>
</dbReference>
<dbReference type="AlphaFoldDB" id="A0A916S7Z8"/>
<keyword evidence="2" id="KW-1133">Transmembrane helix</keyword>
<dbReference type="PROSITE" id="PS50005">
    <property type="entry name" value="TPR"/>
    <property type="match status" value="1"/>
</dbReference>
<evidence type="ECO:0008006" key="5">
    <source>
        <dbReference type="Google" id="ProtNLM"/>
    </source>
</evidence>
<comment type="caution">
    <text evidence="3">The sequence shown here is derived from an EMBL/GenBank/DDBJ whole genome shotgun (WGS) entry which is preliminary data.</text>
</comment>
<evidence type="ECO:0000256" key="1">
    <source>
        <dbReference type="PROSITE-ProRule" id="PRU00339"/>
    </source>
</evidence>